<gene>
    <name evidence="1" type="ORF">QV01_07330</name>
</gene>
<dbReference type="OrthoDB" id="5589102at2"/>
<comment type="caution">
    <text evidence="1">The sequence shown here is derived from an EMBL/GenBank/DDBJ whole genome shotgun (WGS) entry which is preliminary data.</text>
</comment>
<organism evidence="1 2">
    <name type="scientific">Gallibacterium genomosp. 3</name>
    <dbReference type="NCBI Taxonomy" id="505345"/>
    <lineage>
        <taxon>Bacteria</taxon>
        <taxon>Pseudomonadati</taxon>
        <taxon>Pseudomonadota</taxon>
        <taxon>Gammaproteobacteria</taxon>
        <taxon>Pasteurellales</taxon>
        <taxon>Pasteurellaceae</taxon>
        <taxon>Gallibacterium</taxon>
    </lineage>
</organism>
<dbReference type="EMBL" id="JTJM01000033">
    <property type="protein sequence ID" value="OBW91501.1"/>
    <property type="molecule type" value="Genomic_DNA"/>
</dbReference>
<proteinExistence type="predicted"/>
<evidence type="ECO:0000313" key="1">
    <source>
        <dbReference type="EMBL" id="OBW91501.1"/>
    </source>
</evidence>
<keyword evidence="2" id="KW-1185">Reference proteome</keyword>
<dbReference type="PATRIC" id="fig|505345.7.peg.1446"/>
<sequence length="264" mass="30636">MYLTKVTFLTEKQQRYDINQGLHYCNQLIDAWRYNGQIIGREIPVTYRFSTEGLLVFEINVNCPETTSLDQCHNSDFVTQSLNNLSNIGISLDCYEVFAIDLNSDETYTTVSTKTALVLYTNYLKSSSPVCRLDTLAPVPLYHLCHDNTQLGINCIKWEENWQACDQLQMNGDILVDDSVRQISDFDSVLTTQGYTLRQQLEQHLQRPVYYYLYRVNGENLQQELNRCCPCCGKSWRLEQPIAIFNFKCDDCRLVSNIAWELQP</sequence>
<dbReference type="Pfam" id="PF10071">
    <property type="entry name" value="DUF2310"/>
    <property type="match status" value="1"/>
</dbReference>
<dbReference type="InterPro" id="IPR016908">
    <property type="entry name" value="UCP029037"/>
</dbReference>
<dbReference type="Proteomes" id="UP000243558">
    <property type="component" value="Unassembled WGS sequence"/>
</dbReference>
<accession>A0A1A7NPQ1</accession>
<evidence type="ECO:0000313" key="2">
    <source>
        <dbReference type="Proteomes" id="UP000243558"/>
    </source>
</evidence>
<protein>
    <submittedName>
        <fullName evidence="1">Zn-ribbon-containing nucleic-acid-binding protein</fullName>
    </submittedName>
</protein>
<reference evidence="1 2" key="1">
    <citation type="submission" date="2014-11" db="EMBL/GenBank/DDBJ databases">
        <title>Pan-genome of Gallibacterium spp.</title>
        <authorList>
            <person name="Kudirkiene E."/>
            <person name="Bojesen A.M."/>
        </authorList>
    </citation>
    <scope>NUCLEOTIDE SEQUENCE [LARGE SCALE GENOMIC DNA]</scope>
    <source>
        <strain evidence="1 2">F151</strain>
    </source>
</reference>
<dbReference type="RefSeq" id="WP_065239515.1">
    <property type="nucleotide sequence ID" value="NZ_JTJM01000033.1"/>
</dbReference>
<name>A0A1A7NPQ1_9PAST</name>
<dbReference type="AlphaFoldDB" id="A0A1A7NPQ1"/>